<organism evidence="3 4">
    <name type="scientific">Ophiocordyceps australis</name>
    <dbReference type="NCBI Taxonomy" id="1399860"/>
    <lineage>
        <taxon>Eukaryota</taxon>
        <taxon>Fungi</taxon>
        <taxon>Dikarya</taxon>
        <taxon>Ascomycota</taxon>
        <taxon>Pezizomycotina</taxon>
        <taxon>Sordariomycetes</taxon>
        <taxon>Hypocreomycetidae</taxon>
        <taxon>Hypocreales</taxon>
        <taxon>Ophiocordycipitaceae</taxon>
        <taxon>Ophiocordyceps</taxon>
    </lineage>
</organism>
<keyword evidence="2" id="KW-0812">Transmembrane</keyword>
<dbReference type="EMBL" id="NJET01000026">
    <property type="protein sequence ID" value="PHH64753.1"/>
    <property type="molecule type" value="Genomic_DNA"/>
</dbReference>
<dbReference type="PANTHER" id="PTHR37919">
    <property type="entry name" value="PROTEIN CBG05606"/>
    <property type="match status" value="1"/>
</dbReference>
<evidence type="ECO:0000313" key="3">
    <source>
        <dbReference type="EMBL" id="PHH64753.1"/>
    </source>
</evidence>
<dbReference type="AlphaFoldDB" id="A0A2C5YAW1"/>
<dbReference type="Proteomes" id="UP000226192">
    <property type="component" value="Unassembled WGS sequence"/>
</dbReference>
<feature type="transmembrane region" description="Helical" evidence="2">
    <location>
        <begin position="75"/>
        <end position="95"/>
    </location>
</feature>
<proteinExistence type="predicted"/>
<keyword evidence="4" id="KW-1185">Reference proteome</keyword>
<gene>
    <name evidence="3" type="ORF">CDD81_4015</name>
</gene>
<keyword evidence="2" id="KW-0472">Membrane</keyword>
<dbReference type="OrthoDB" id="60858at2759"/>
<reference evidence="3 4" key="1">
    <citation type="submission" date="2017-06" db="EMBL/GenBank/DDBJ databases">
        <title>Ant-infecting Ophiocordyceps genomes reveal a high diversity of potential behavioral manipulation genes and a possible major role for enterotoxins.</title>
        <authorList>
            <person name="De Bekker C."/>
            <person name="Evans H.C."/>
            <person name="Brachmann A."/>
            <person name="Hughes D.P."/>
        </authorList>
    </citation>
    <scope>NUCLEOTIDE SEQUENCE [LARGE SCALE GENOMIC DNA]</scope>
    <source>
        <strain evidence="3 4">Map64</strain>
    </source>
</reference>
<dbReference type="PANTHER" id="PTHR37919:SF2">
    <property type="entry name" value="EXPERA DOMAIN-CONTAINING PROTEIN"/>
    <property type="match status" value="1"/>
</dbReference>
<evidence type="ECO:0008006" key="5">
    <source>
        <dbReference type="Google" id="ProtNLM"/>
    </source>
</evidence>
<protein>
    <recommendedName>
        <fullName evidence="5">EXPERA domain-containing protein</fullName>
    </recommendedName>
</protein>
<evidence type="ECO:0000256" key="2">
    <source>
        <dbReference type="SAM" id="Phobius"/>
    </source>
</evidence>
<sequence>MVNTRASLRAESLGLDANETPPPPTASPRKSTRVKRSVARSPSPAARKPSTTTKSRALKPAVVERAWHHTPTRATLFWLAISLPLVAWDTAYVLLRPHSMAGGWLHWPLWTPYTLYGEIDHVYGWKAWEARNGFTGAQAFLNLVETGLYLGYLWLAVRAAQDGQRGAGRMAGMAVLVGFSAAVMTLSKTVLYWMNEYYSGFDNIGHNTALRLLFLWIIPNGAWLVGSTYMICSLGSDILEGLEAASKHAKIE</sequence>
<feature type="transmembrane region" description="Helical" evidence="2">
    <location>
        <begin position="171"/>
        <end position="193"/>
    </location>
</feature>
<feature type="region of interest" description="Disordered" evidence="1">
    <location>
        <begin position="1"/>
        <end position="55"/>
    </location>
</feature>
<keyword evidence="2" id="KW-1133">Transmembrane helix</keyword>
<evidence type="ECO:0000313" key="4">
    <source>
        <dbReference type="Proteomes" id="UP000226192"/>
    </source>
</evidence>
<feature type="transmembrane region" description="Helical" evidence="2">
    <location>
        <begin position="139"/>
        <end position="159"/>
    </location>
</feature>
<evidence type="ECO:0000256" key="1">
    <source>
        <dbReference type="SAM" id="MobiDB-lite"/>
    </source>
</evidence>
<name>A0A2C5YAW1_9HYPO</name>
<comment type="caution">
    <text evidence="3">The sequence shown here is derived from an EMBL/GenBank/DDBJ whole genome shotgun (WGS) entry which is preliminary data.</text>
</comment>
<accession>A0A2C5YAW1</accession>
<dbReference type="STRING" id="1399860.A0A2C5YAW1"/>
<feature type="transmembrane region" description="Helical" evidence="2">
    <location>
        <begin position="213"/>
        <end position="232"/>
    </location>
</feature>